<name>A0ABR7R3A6_9PROT</name>
<evidence type="ECO:0000259" key="1">
    <source>
        <dbReference type="SMART" id="SM00479"/>
    </source>
</evidence>
<dbReference type="InterPro" id="IPR036397">
    <property type="entry name" value="RNaseH_sf"/>
</dbReference>
<dbReference type="RefSeq" id="WP_187777363.1">
    <property type="nucleotide sequence ID" value="NZ_JACTUZ010000009.1"/>
</dbReference>
<feature type="domain" description="Exonuclease" evidence="1">
    <location>
        <begin position="49"/>
        <end position="214"/>
    </location>
</feature>
<dbReference type="SUPFAM" id="SSF53098">
    <property type="entry name" value="Ribonuclease H-like"/>
    <property type="match status" value="1"/>
</dbReference>
<dbReference type="Gene3D" id="3.30.420.10">
    <property type="entry name" value="Ribonuclease H-like superfamily/Ribonuclease H"/>
    <property type="match status" value="1"/>
</dbReference>
<dbReference type="CDD" id="cd06127">
    <property type="entry name" value="DEDDh"/>
    <property type="match status" value="1"/>
</dbReference>
<dbReference type="GO" id="GO:0004527">
    <property type="term" value="F:exonuclease activity"/>
    <property type="evidence" value="ECO:0007669"/>
    <property type="project" value="UniProtKB-KW"/>
</dbReference>
<dbReference type="PANTHER" id="PTHR30231:SF37">
    <property type="entry name" value="EXODEOXYRIBONUCLEASE 10"/>
    <property type="match status" value="1"/>
</dbReference>
<dbReference type="InterPro" id="IPR012337">
    <property type="entry name" value="RNaseH-like_sf"/>
</dbReference>
<dbReference type="InterPro" id="IPR013520">
    <property type="entry name" value="Ribonucl_H"/>
</dbReference>
<organism evidence="2 3">
    <name type="scientific">Pseudoroseomonas ludipueritiae</name>
    <dbReference type="NCBI Taxonomy" id="198093"/>
    <lineage>
        <taxon>Bacteria</taxon>
        <taxon>Pseudomonadati</taxon>
        <taxon>Pseudomonadota</taxon>
        <taxon>Alphaproteobacteria</taxon>
        <taxon>Acetobacterales</taxon>
        <taxon>Acetobacteraceae</taxon>
        <taxon>Pseudoroseomonas</taxon>
    </lineage>
</organism>
<dbReference type="NCBIfam" id="NF006615">
    <property type="entry name" value="PRK09182.1"/>
    <property type="match status" value="1"/>
</dbReference>
<evidence type="ECO:0000313" key="3">
    <source>
        <dbReference type="Proteomes" id="UP000603940"/>
    </source>
</evidence>
<proteinExistence type="predicted"/>
<dbReference type="Proteomes" id="UP000603940">
    <property type="component" value="Unassembled WGS sequence"/>
</dbReference>
<keyword evidence="2" id="KW-0540">Nuclease</keyword>
<sequence length="359" mass="40138">MPRDVIPGPNPSQLKEMAALLEASGQYRVLRRVGAHEPLEVPAGTRTRVGILLDLETTGLDPLRDEIIEMAILPFTYGLDGTVYAVGEAFSQLRQPSVPIPSAVTELTGLTDEMVAGHSIDPAEVARFIEPVALVIAHNASFDRRFSEVFCDAFVAKPWACSLQGVDWAAEGFDGGRLGYLAMKQGLFFDGHRAVHDCEATLQILERPLLRSGVTGLARLLEGARRPSWRIWAMEAPFHHKDTLKARGYRRNGDANGHPRAWYIDVAEDAQAAECAFLCESIYGRRVEPPMRRFTAYERFSVRDEGQGRRTHRRRRWLPVEADEWPWNPDTSAHRPEVRSGGPCITCPMAPLMWPLFLG</sequence>
<keyword evidence="2" id="KW-0378">Hydrolase</keyword>
<protein>
    <submittedName>
        <fullName evidence="2">3'-5' exonuclease</fullName>
    </submittedName>
</protein>
<keyword evidence="2" id="KW-0269">Exonuclease</keyword>
<reference evidence="2 3" key="1">
    <citation type="journal article" date="2009" name="Int. J. Syst. Evol. Microbiol.">
        <title>Transfer of Teichococcus ludipueritiae and Muricoccus roseus to the genus Roseomonas, as Roseomonas ludipueritiae comb. nov. and Roseomonas rosea comb. nov., respectively, and emended description of the genus Roseomonas.</title>
        <authorList>
            <person name="Sanchez-Porro C."/>
            <person name="Gallego V."/>
            <person name="Busse H.J."/>
            <person name="Kampfer P."/>
            <person name="Ventosa A."/>
        </authorList>
    </citation>
    <scope>NUCLEOTIDE SEQUENCE [LARGE SCALE GENOMIC DNA]</scope>
    <source>
        <strain evidence="2 3">DSM 14915</strain>
    </source>
</reference>
<evidence type="ECO:0000313" key="2">
    <source>
        <dbReference type="EMBL" id="MBC9176201.1"/>
    </source>
</evidence>
<dbReference type="SMART" id="SM00479">
    <property type="entry name" value="EXOIII"/>
    <property type="match status" value="1"/>
</dbReference>
<gene>
    <name evidence="2" type="ORF">IBL25_04510</name>
</gene>
<dbReference type="EMBL" id="JACTUZ010000009">
    <property type="protein sequence ID" value="MBC9176201.1"/>
    <property type="molecule type" value="Genomic_DNA"/>
</dbReference>
<dbReference type="Pfam" id="PF00929">
    <property type="entry name" value="RNase_T"/>
    <property type="match status" value="1"/>
</dbReference>
<keyword evidence="3" id="KW-1185">Reference proteome</keyword>
<comment type="caution">
    <text evidence="2">The sequence shown here is derived from an EMBL/GenBank/DDBJ whole genome shotgun (WGS) entry which is preliminary data.</text>
</comment>
<accession>A0ABR7R3A6</accession>
<dbReference type="PANTHER" id="PTHR30231">
    <property type="entry name" value="DNA POLYMERASE III SUBUNIT EPSILON"/>
    <property type="match status" value="1"/>
</dbReference>